<comment type="catalytic activity">
    <reaction evidence="13">
        <text>O-phospho-L-threonyl-[protein] + H2O = L-threonyl-[protein] + phosphate</text>
        <dbReference type="Rhea" id="RHEA:47004"/>
        <dbReference type="Rhea" id="RHEA-COMP:11060"/>
        <dbReference type="Rhea" id="RHEA-COMP:11605"/>
        <dbReference type="ChEBI" id="CHEBI:15377"/>
        <dbReference type="ChEBI" id="CHEBI:30013"/>
        <dbReference type="ChEBI" id="CHEBI:43474"/>
        <dbReference type="ChEBI" id="CHEBI:61977"/>
        <dbReference type="EC" id="3.1.3.16"/>
    </reaction>
</comment>
<evidence type="ECO:0000313" key="17">
    <source>
        <dbReference type="RefSeq" id="XP_042561615.1"/>
    </source>
</evidence>
<keyword evidence="6" id="KW-0999">Mitochondrion inner membrane</keyword>
<dbReference type="GO" id="GO:0004725">
    <property type="term" value="F:protein tyrosine phosphatase activity"/>
    <property type="evidence" value="ECO:0007669"/>
    <property type="project" value="TreeGrafter"/>
</dbReference>
<dbReference type="PROSITE" id="PS50054">
    <property type="entry name" value="TYR_PHOSPHATASE_DUAL"/>
    <property type="match status" value="1"/>
</dbReference>
<dbReference type="GO" id="GO:0005743">
    <property type="term" value="C:mitochondrial inner membrane"/>
    <property type="evidence" value="ECO:0007669"/>
    <property type="project" value="UniProtKB-SubCell"/>
</dbReference>
<dbReference type="Proteomes" id="UP000515152">
    <property type="component" value="Unplaced"/>
</dbReference>
<comment type="subcellular location">
    <subcellularLocation>
        <location evidence="2">Cytoplasm</location>
    </subcellularLocation>
    <subcellularLocation>
        <location evidence="3">Mitochondrion inner membrane</location>
        <topology evidence="3">Peripheral membrane protein</topology>
    </subcellularLocation>
    <subcellularLocation>
        <location evidence="1">Nucleus</location>
    </subcellularLocation>
</comment>
<keyword evidence="10" id="KW-0472">Membrane</keyword>
<evidence type="ECO:0000256" key="13">
    <source>
        <dbReference type="ARBA" id="ARBA00048336"/>
    </source>
</evidence>
<evidence type="ECO:0000256" key="10">
    <source>
        <dbReference type="ARBA" id="ARBA00023136"/>
    </source>
</evidence>
<keyword evidence="16" id="KW-1185">Reference proteome</keyword>
<dbReference type="Pfam" id="PF00782">
    <property type="entry name" value="DSPc"/>
    <property type="match status" value="1"/>
</dbReference>
<dbReference type="PROSITE" id="PS00383">
    <property type="entry name" value="TYR_PHOSPHATASE_1"/>
    <property type="match status" value="1"/>
</dbReference>
<evidence type="ECO:0000256" key="8">
    <source>
        <dbReference type="ARBA" id="ARBA00022912"/>
    </source>
</evidence>
<feature type="domain" description="Tyrosine specific protein phosphatases" evidence="15">
    <location>
        <begin position="70"/>
        <end position="132"/>
    </location>
</feature>
<dbReference type="InterPro" id="IPR020420">
    <property type="entry name" value="Atypical_DUSP_subfamB"/>
</dbReference>
<keyword evidence="9" id="KW-0496">Mitochondrion</keyword>
<protein>
    <submittedName>
        <fullName evidence="17">Dual specificity protein phosphatase 18</fullName>
    </submittedName>
</protein>
<evidence type="ECO:0000256" key="1">
    <source>
        <dbReference type="ARBA" id="ARBA00004123"/>
    </source>
</evidence>
<keyword evidence="11" id="KW-0539">Nucleus</keyword>
<comment type="similarity">
    <text evidence="4">Belongs to the protein-tyrosine phosphatase family. Non-receptor class dual specificity subfamily.</text>
</comment>
<evidence type="ECO:0000259" key="14">
    <source>
        <dbReference type="PROSITE" id="PS50054"/>
    </source>
</evidence>
<evidence type="ECO:0000256" key="12">
    <source>
        <dbReference type="ARBA" id="ARBA00047761"/>
    </source>
</evidence>
<evidence type="ECO:0000259" key="15">
    <source>
        <dbReference type="PROSITE" id="PS50056"/>
    </source>
</evidence>
<dbReference type="GO" id="GO:0005634">
    <property type="term" value="C:nucleus"/>
    <property type="evidence" value="ECO:0007669"/>
    <property type="project" value="UniProtKB-SubCell"/>
</dbReference>
<dbReference type="GeneID" id="122130859"/>
<dbReference type="InterPro" id="IPR000387">
    <property type="entry name" value="Tyr_Pase_dom"/>
</dbReference>
<evidence type="ECO:0000256" key="6">
    <source>
        <dbReference type="ARBA" id="ARBA00022792"/>
    </source>
</evidence>
<evidence type="ECO:0000256" key="11">
    <source>
        <dbReference type="ARBA" id="ARBA00023242"/>
    </source>
</evidence>
<gene>
    <name evidence="17" type="primary">zgc:153044</name>
</gene>
<comment type="catalytic activity">
    <reaction evidence="12">
        <text>O-phospho-L-seryl-[protein] + H2O = L-seryl-[protein] + phosphate</text>
        <dbReference type="Rhea" id="RHEA:20629"/>
        <dbReference type="Rhea" id="RHEA-COMP:9863"/>
        <dbReference type="Rhea" id="RHEA-COMP:11604"/>
        <dbReference type="ChEBI" id="CHEBI:15377"/>
        <dbReference type="ChEBI" id="CHEBI:29999"/>
        <dbReference type="ChEBI" id="CHEBI:43474"/>
        <dbReference type="ChEBI" id="CHEBI:83421"/>
        <dbReference type="EC" id="3.1.3.16"/>
    </reaction>
</comment>
<evidence type="ECO:0000313" key="16">
    <source>
        <dbReference type="Proteomes" id="UP000515152"/>
    </source>
</evidence>
<dbReference type="GO" id="GO:0017017">
    <property type="term" value="F:MAP kinase tyrosine/serine/threonine phosphatase activity"/>
    <property type="evidence" value="ECO:0007669"/>
    <property type="project" value="InterPro"/>
</dbReference>
<sequence length="186" mass="20758">MAFPPVTQKLSGLAQITENLYLGSARAASDSAVVSCLQITCIINATENTVNNATPAVEHIRIPVVDSPSTQMIDHFDAIADKIHCVEEQRGRTLVHCNAGVSRSSTLCLAYLMKYRDMSLIEAHGWVKARRPIIRPNSGFWKQLIEYEHKLRGISTVRMIMSSVGELPDLYEKEVKDMVALRNLFT</sequence>
<dbReference type="PANTHER" id="PTHR46495:SF1">
    <property type="entry name" value="DUAL SPECIFICITY PHOSPHATASE 21"/>
    <property type="match status" value="1"/>
</dbReference>
<keyword evidence="7" id="KW-0378">Hydrolase</keyword>
<dbReference type="AlphaFoldDB" id="A0A8M1KGG8"/>
<dbReference type="PRINTS" id="PR01910">
    <property type="entry name" value="ADSPHPHTASEB"/>
</dbReference>
<dbReference type="PANTHER" id="PTHR46495">
    <property type="entry name" value="DUAL SPECIFICITY PROTEIN PHOSPHATASE 21"/>
    <property type="match status" value="1"/>
</dbReference>
<dbReference type="PROSITE" id="PS50056">
    <property type="entry name" value="TYR_PHOSPHATASE_2"/>
    <property type="match status" value="1"/>
</dbReference>
<dbReference type="GO" id="GO:0004722">
    <property type="term" value="F:protein serine/threonine phosphatase activity"/>
    <property type="evidence" value="ECO:0007669"/>
    <property type="project" value="UniProtKB-EC"/>
</dbReference>
<evidence type="ECO:0000256" key="7">
    <source>
        <dbReference type="ARBA" id="ARBA00022801"/>
    </source>
</evidence>
<dbReference type="InterPro" id="IPR016130">
    <property type="entry name" value="Tyr_Pase_AS"/>
</dbReference>
<keyword evidence="5" id="KW-0963">Cytoplasm</keyword>
<dbReference type="KEGG" id="char:122130859"/>
<evidence type="ECO:0000256" key="4">
    <source>
        <dbReference type="ARBA" id="ARBA00008601"/>
    </source>
</evidence>
<proteinExistence type="inferred from homology"/>
<feature type="domain" description="Tyrosine-protein phosphatase" evidence="14">
    <location>
        <begin position="12"/>
        <end position="153"/>
    </location>
</feature>
<evidence type="ECO:0000256" key="9">
    <source>
        <dbReference type="ARBA" id="ARBA00023128"/>
    </source>
</evidence>
<dbReference type="PRINTS" id="PR01908">
    <property type="entry name" value="ADSPHPHTASE"/>
</dbReference>
<reference evidence="17" key="1">
    <citation type="submission" date="2025-08" db="UniProtKB">
        <authorList>
            <consortium name="RefSeq"/>
        </authorList>
    </citation>
    <scope>IDENTIFICATION</scope>
</reference>
<dbReference type="RefSeq" id="XP_042561615.1">
    <property type="nucleotide sequence ID" value="XM_042705681.1"/>
</dbReference>
<dbReference type="InterPro" id="IPR029021">
    <property type="entry name" value="Prot-tyrosine_phosphatase-like"/>
</dbReference>
<evidence type="ECO:0000256" key="3">
    <source>
        <dbReference type="ARBA" id="ARBA00004637"/>
    </source>
</evidence>
<dbReference type="InterPro" id="IPR000340">
    <property type="entry name" value="Dual-sp_phosphatase_cat-dom"/>
</dbReference>
<keyword evidence="8" id="KW-0904">Protein phosphatase</keyword>
<dbReference type="Gene3D" id="3.90.190.10">
    <property type="entry name" value="Protein tyrosine phosphatase superfamily"/>
    <property type="match status" value="1"/>
</dbReference>
<dbReference type="SMART" id="SM00195">
    <property type="entry name" value="DSPc"/>
    <property type="match status" value="1"/>
</dbReference>
<evidence type="ECO:0000256" key="5">
    <source>
        <dbReference type="ARBA" id="ARBA00022490"/>
    </source>
</evidence>
<accession>A0A8M1KGG8</accession>
<dbReference type="SUPFAM" id="SSF52799">
    <property type="entry name" value="(Phosphotyrosine protein) phosphatases II"/>
    <property type="match status" value="1"/>
</dbReference>
<organism evidence="16 17">
    <name type="scientific">Clupea harengus</name>
    <name type="common">Atlantic herring</name>
    <dbReference type="NCBI Taxonomy" id="7950"/>
    <lineage>
        <taxon>Eukaryota</taxon>
        <taxon>Metazoa</taxon>
        <taxon>Chordata</taxon>
        <taxon>Craniata</taxon>
        <taxon>Vertebrata</taxon>
        <taxon>Euteleostomi</taxon>
        <taxon>Actinopterygii</taxon>
        <taxon>Neopterygii</taxon>
        <taxon>Teleostei</taxon>
        <taxon>Clupei</taxon>
        <taxon>Clupeiformes</taxon>
        <taxon>Clupeoidei</taxon>
        <taxon>Clupeidae</taxon>
        <taxon>Clupea</taxon>
    </lineage>
</organism>
<evidence type="ECO:0000256" key="2">
    <source>
        <dbReference type="ARBA" id="ARBA00004496"/>
    </source>
</evidence>
<name>A0A8M1KGG8_CLUHA</name>
<dbReference type="InterPro" id="IPR020422">
    <property type="entry name" value="TYR_PHOSPHATASE_DUAL_dom"/>
</dbReference>